<name>A0A3S9XCB0_9GAMM</name>
<evidence type="ECO:0000313" key="1">
    <source>
        <dbReference type="EMBL" id="AZS50102.1"/>
    </source>
</evidence>
<sequence length="85" mass="9891">MLHYLLIFLSNYPKIKIEAYYEDSAVNIVAKSYDLVIRIGFFSNSNLISKKLGVFKSPFLVLSNYLLKHGMKFKLFFIINVFSSE</sequence>
<dbReference type="KEGG" id="emo:DM558_04625"/>
<evidence type="ECO:0008006" key="3">
    <source>
        <dbReference type="Google" id="ProtNLM"/>
    </source>
</evidence>
<organism evidence="1 2">
    <name type="scientific">Entomomonas moraniae</name>
    <dbReference type="NCBI Taxonomy" id="2213226"/>
    <lineage>
        <taxon>Bacteria</taxon>
        <taxon>Pseudomonadati</taxon>
        <taxon>Pseudomonadota</taxon>
        <taxon>Gammaproteobacteria</taxon>
        <taxon>Pseudomonadales</taxon>
        <taxon>Pseudomonadaceae</taxon>
        <taxon>Entomomonas</taxon>
    </lineage>
</organism>
<gene>
    <name evidence="1" type="ORF">DM558_04625</name>
</gene>
<dbReference type="Gene3D" id="3.40.190.10">
    <property type="entry name" value="Periplasmic binding protein-like II"/>
    <property type="match status" value="2"/>
</dbReference>
<evidence type="ECO:0000313" key="2">
    <source>
        <dbReference type="Proteomes" id="UP000273143"/>
    </source>
</evidence>
<dbReference type="EMBL" id="CP029822">
    <property type="protein sequence ID" value="AZS50102.1"/>
    <property type="molecule type" value="Genomic_DNA"/>
</dbReference>
<protein>
    <recommendedName>
        <fullName evidence="3">LysR substrate-binding domain-containing protein</fullName>
    </recommendedName>
</protein>
<dbReference type="Proteomes" id="UP000273143">
    <property type="component" value="Chromosome"/>
</dbReference>
<reference evidence="2" key="1">
    <citation type="submission" date="2018-06" db="EMBL/GenBank/DDBJ databases">
        <title>Complete genome of Pseudomonas insecticola strain QZS01.</title>
        <authorList>
            <person name="Wang J."/>
            <person name="Su Q."/>
        </authorList>
    </citation>
    <scope>NUCLEOTIDE SEQUENCE [LARGE SCALE GENOMIC DNA]</scope>
    <source>
        <strain evidence="2">QZS01</strain>
    </source>
</reference>
<dbReference type="AlphaFoldDB" id="A0A3S9XCB0"/>
<keyword evidence="2" id="KW-1185">Reference proteome</keyword>
<accession>A0A3S9XCB0</accession>
<proteinExistence type="predicted"/>